<gene>
    <name evidence="4" type="ORF">WJX72_008244</name>
</gene>
<evidence type="ECO:0000313" key="4">
    <source>
        <dbReference type="EMBL" id="KAK9809035.1"/>
    </source>
</evidence>
<dbReference type="Proteomes" id="UP001489004">
    <property type="component" value="Unassembled WGS sequence"/>
</dbReference>
<keyword evidence="5" id="KW-1185">Reference proteome</keyword>
<organism evidence="4 5">
    <name type="scientific">[Myrmecia] bisecta</name>
    <dbReference type="NCBI Taxonomy" id="41462"/>
    <lineage>
        <taxon>Eukaryota</taxon>
        <taxon>Viridiplantae</taxon>
        <taxon>Chlorophyta</taxon>
        <taxon>core chlorophytes</taxon>
        <taxon>Trebouxiophyceae</taxon>
        <taxon>Trebouxiales</taxon>
        <taxon>Trebouxiaceae</taxon>
        <taxon>Myrmecia</taxon>
    </lineage>
</organism>
<evidence type="ECO:0000256" key="2">
    <source>
        <dbReference type="ARBA" id="ARBA00022833"/>
    </source>
</evidence>
<dbReference type="AlphaFoldDB" id="A0AAW1PGV6"/>
<evidence type="ECO:0000256" key="3">
    <source>
        <dbReference type="ARBA" id="ARBA00023242"/>
    </source>
</evidence>
<sequence length="121" mass="13786">MALTRKTLRVCRLTLAISRREARLYRVVDVMRAALNKYGSAAALYATTSHASQICETDAIKKFRLCKQDFYGLHAEVRSNPHHRASAMRLYRLADVVAVARSKHGPSFRLQSKQPPTKRCR</sequence>
<keyword evidence="2" id="KW-0862">Zinc</keyword>
<accession>A0AAW1PGV6</accession>
<dbReference type="InterPro" id="IPR037129">
    <property type="entry name" value="XPA_sf"/>
</dbReference>
<dbReference type="Gene3D" id="3.90.530.10">
    <property type="entry name" value="XPA C-terminal domain"/>
    <property type="match status" value="1"/>
</dbReference>
<dbReference type="SUPFAM" id="SSF46955">
    <property type="entry name" value="Putative DNA-binding domain"/>
    <property type="match status" value="1"/>
</dbReference>
<proteinExistence type="predicted"/>
<dbReference type="EMBL" id="JALJOR010000011">
    <property type="protein sequence ID" value="KAK9809035.1"/>
    <property type="molecule type" value="Genomic_DNA"/>
</dbReference>
<comment type="caution">
    <text evidence="4">The sequence shown here is derived from an EMBL/GenBank/DDBJ whole genome shotgun (WGS) entry which is preliminary data.</text>
</comment>
<comment type="subcellular location">
    <subcellularLocation>
        <location evidence="1">Nucleus</location>
    </subcellularLocation>
</comment>
<dbReference type="InterPro" id="IPR009061">
    <property type="entry name" value="DNA-bd_dom_put_sf"/>
</dbReference>
<evidence type="ECO:0000256" key="1">
    <source>
        <dbReference type="ARBA" id="ARBA00004123"/>
    </source>
</evidence>
<name>A0AAW1PGV6_9CHLO</name>
<dbReference type="CDD" id="cd21075">
    <property type="entry name" value="DBD_XPA-like"/>
    <property type="match status" value="1"/>
</dbReference>
<protein>
    <submittedName>
        <fullName evidence="4">Uncharacterized protein</fullName>
    </submittedName>
</protein>
<evidence type="ECO:0000313" key="5">
    <source>
        <dbReference type="Proteomes" id="UP001489004"/>
    </source>
</evidence>
<dbReference type="GO" id="GO:0005634">
    <property type="term" value="C:nucleus"/>
    <property type="evidence" value="ECO:0007669"/>
    <property type="project" value="UniProtKB-SubCell"/>
</dbReference>
<reference evidence="4 5" key="1">
    <citation type="journal article" date="2024" name="Nat. Commun.">
        <title>Phylogenomics reveals the evolutionary origins of lichenization in chlorophyte algae.</title>
        <authorList>
            <person name="Puginier C."/>
            <person name="Libourel C."/>
            <person name="Otte J."/>
            <person name="Skaloud P."/>
            <person name="Haon M."/>
            <person name="Grisel S."/>
            <person name="Petersen M."/>
            <person name="Berrin J.G."/>
            <person name="Delaux P.M."/>
            <person name="Dal Grande F."/>
            <person name="Keller J."/>
        </authorList>
    </citation>
    <scope>NUCLEOTIDE SEQUENCE [LARGE SCALE GENOMIC DNA]</scope>
    <source>
        <strain evidence="4 5">SAG 2043</strain>
    </source>
</reference>
<keyword evidence="3" id="KW-0539">Nucleus</keyword>